<evidence type="ECO:0000259" key="7">
    <source>
        <dbReference type="Pfam" id="PF02852"/>
    </source>
</evidence>
<dbReference type="Gene3D" id="3.30.390.30">
    <property type="match status" value="1"/>
</dbReference>
<proteinExistence type="inferred from homology"/>
<dbReference type="Pfam" id="PF07992">
    <property type="entry name" value="Pyr_redox_2"/>
    <property type="match status" value="1"/>
</dbReference>
<dbReference type="EMBL" id="CP011021">
    <property type="protein sequence ID" value="AKA49942.1"/>
    <property type="molecule type" value="Genomic_DNA"/>
</dbReference>
<keyword evidence="5" id="KW-0560">Oxidoreductase</keyword>
<evidence type="ECO:0000256" key="3">
    <source>
        <dbReference type="ARBA" id="ARBA00022630"/>
    </source>
</evidence>
<dbReference type="AlphaFoldDB" id="A0A0D5ZJM5"/>
<dbReference type="GO" id="GO:0016491">
    <property type="term" value="F:oxidoreductase activity"/>
    <property type="evidence" value="ECO:0007669"/>
    <property type="project" value="UniProtKB-KW"/>
</dbReference>
<dbReference type="SUPFAM" id="SSF55424">
    <property type="entry name" value="FAD/NAD-linked reductases, dimerisation (C-terminal) domain"/>
    <property type="match status" value="1"/>
</dbReference>
<gene>
    <name evidence="9" type="ORF">VO56_01580</name>
</gene>
<keyword evidence="3" id="KW-0285">Flavoprotein</keyword>
<dbReference type="Pfam" id="PF02852">
    <property type="entry name" value="Pyr_redox_dim"/>
    <property type="match status" value="1"/>
</dbReference>
<feature type="domain" description="FAD/NAD(P)-binding" evidence="8">
    <location>
        <begin position="1"/>
        <end position="309"/>
    </location>
</feature>
<evidence type="ECO:0000256" key="4">
    <source>
        <dbReference type="ARBA" id="ARBA00022827"/>
    </source>
</evidence>
<evidence type="ECO:0000256" key="2">
    <source>
        <dbReference type="ARBA" id="ARBA00009130"/>
    </source>
</evidence>
<protein>
    <submittedName>
        <fullName evidence="9">NADH oxidase</fullName>
    </submittedName>
</protein>
<name>A0A0D5ZJM5_9BACT</name>
<evidence type="ECO:0000256" key="5">
    <source>
        <dbReference type="ARBA" id="ARBA00023002"/>
    </source>
</evidence>
<dbReference type="SUPFAM" id="SSF51905">
    <property type="entry name" value="FAD/NAD(P)-binding domain"/>
    <property type="match status" value="1"/>
</dbReference>
<keyword evidence="4" id="KW-0274">FAD</keyword>
<dbReference type="PANTHER" id="PTHR43429:SF1">
    <property type="entry name" value="NAD(P)H SULFUR OXIDOREDUCTASE (COA-DEPENDENT)"/>
    <property type="match status" value="1"/>
</dbReference>
<dbReference type="Gene3D" id="3.50.50.60">
    <property type="entry name" value="FAD/NAD(P)-binding domain"/>
    <property type="match status" value="2"/>
</dbReference>
<feature type="domain" description="Pyridine nucleotide-disulphide oxidoreductase dimerisation" evidence="7">
    <location>
        <begin position="334"/>
        <end position="434"/>
    </location>
</feature>
<accession>A0A0D5ZJM5</accession>
<dbReference type="PANTHER" id="PTHR43429">
    <property type="entry name" value="PYRIDINE NUCLEOTIDE-DISULFIDE OXIDOREDUCTASE DOMAIN-CONTAINING"/>
    <property type="match status" value="1"/>
</dbReference>
<dbReference type="Proteomes" id="UP000032722">
    <property type="component" value="Chromosome"/>
</dbReference>
<dbReference type="PATRIC" id="fig|29556.3.peg.320"/>
<dbReference type="InterPro" id="IPR050260">
    <property type="entry name" value="FAD-bd_OxRdtase"/>
</dbReference>
<comment type="similarity">
    <text evidence="2">Belongs to the class-III pyridine nucleotide-disulfide oxidoreductase family.</text>
</comment>
<evidence type="ECO:0000259" key="8">
    <source>
        <dbReference type="Pfam" id="PF07992"/>
    </source>
</evidence>
<evidence type="ECO:0000313" key="9">
    <source>
        <dbReference type="EMBL" id="AKA49942.1"/>
    </source>
</evidence>
<dbReference type="InterPro" id="IPR016156">
    <property type="entry name" value="FAD/NAD-linked_Rdtase_dimer_sf"/>
</dbReference>
<evidence type="ECO:0000256" key="6">
    <source>
        <dbReference type="ARBA" id="ARBA00023284"/>
    </source>
</evidence>
<comment type="cofactor">
    <cofactor evidence="1">
        <name>FAD</name>
        <dbReference type="ChEBI" id="CHEBI:57692"/>
    </cofactor>
</comment>
<dbReference type="InterPro" id="IPR023753">
    <property type="entry name" value="FAD/NAD-binding_dom"/>
</dbReference>
<dbReference type="InterPro" id="IPR004099">
    <property type="entry name" value="Pyr_nucl-diS_OxRdtase_dimer"/>
</dbReference>
<dbReference type="PRINTS" id="PR00368">
    <property type="entry name" value="FADPNR"/>
</dbReference>
<reference evidence="9 10" key="1">
    <citation type="journal article" date="2015" name="Genome Announc.">
        <title>Complete Genome Sequence of Mycoplasma meleagridis, a Possible Emerging Pathogen in Chickens.</title>
        <authorList>
            <person name="Abolnik C."/>
        </authorList>
    </citation>
    <scope>NUCLEOTIDE SEQUENCE [LARGE SCALE GENOMIC DNA]</scope>
    <source>
        <strain evidence="9 10">B2096 8B</strain>
    </source>
</reference>
<sequence>MKILVVGANHAGTSFLRTLKTLNPNAEVVAYDRNTNTSFLGCGIALWVGGEFESSEGLFYSSPEILVKEYGVKLKTSHEVIKIDKDKKEVVVKNLETGEEFVDNYDKLVFAGGTWPIEPQIKGKEYKNIMLSKLFQHAEEIVEKANDNKIKDVVVVGAGYIGVELVEAFHLKGKNVTLIDLQNRVVPNYFDSEFTDVMEQNMAKEGIKLQLGEKVQEFKSKDEEHVSSVVTDKGEYKADLVILCIGFKPRTDALEGVEKLPNGAIKVDQFQRSISDENIYAIGDSAALKNVITNDYSHVALATNAVKSGLVAALHLIGLNVPFPGVAGTNAINVFDCHYASTGLTKEAALKAGIEAAESEYWIDNDRPEFMRDHEKVACKITYDKNTFRLLGVQIGSWGKTIHTEVIYMFALAIQKGLSLPEIALTDVYFLPHFNKPFNFFLMPMLNALGIKYKK</sequence>
<dbReference type="InterPro" id="IPR036188">
    <property type="entry name" value="FAD/NAD-bd_sf"/>
</dbReference>
<dbReference type="KEGG" id="mgb:VO56_01580"/>
<keyword evidence="6" id="KW-0676">Redox-active center</keyword>
<dbReference type="HOGENOM" id="CLU_003291_1_3_14"/>
<organism evidence="10">
    <name type="scientific">Mycoplasmopsis gallinacea</name>
    <dbReference type="NCBI Taxonomy" id="29556"/>
    <lineage>
        <taxon>Bacteria</taxon>
        <taxon>Bacillati</taxon>
        <taxon>Mycoplasmatota</taxon>
        <taxon>Mycoplasmoidales</taxon>
        <taxon>Metamycoplasmataceae</taxon>
        <taxon>Mycoplasmopsis</taxon>
    </lineage>
</organism>
<evidence type="ECO:0000313" key="10">
    <source>
        <dbReference type="Proteomes" id="UP000032722"/>
    </source>
</evidence>
<evidence type="ECO:0000256" key="1">
    <source>
        <dbReference type="ARBA" id="ARBA00001974"/>
    </source>
</evidence>